<evidence type="ECO:0000256" key="8">
    <source>
        <dbReference type="ARBA" id="ARBA00022989"/>
    </source>
</evidence>
<dbReference type="PROSITE" id="PS00428">
    <property type="entry name" value="FTSW_RODA_SPOVE"/>
    <property type="match status" value="1"/>
</dbReference>
<gene>
    <name evidence="14" type="primary">rodA</name>
    <name evidence="14" type="ORF">ACFFGT_15480</name>
</gene>
<keyword evidence="2" id="KW-1003">Cell membrane</keyword>
<protein>
    <recommendedName>
        <fullName evidence="12">Cell wall polymerase</fullName>
    </recommendedName>
    <alternativeName>
        <fullName evidence="11">Peptidoglycan polymerase</fullName>
    </alternativeName>
</protein>
<feature type="transmembrane region" description="Helical" evidence="13">
    <location>
        <begin position="326"/>
        <end position="347"/>
    </location>
</feature>
<dbReference type="Proteomes" id="UP001589828">
    <property type="component" value="Unassembled WGS sequence"/>
</dbReference>
<dbReference type="NCBIfam" id="NF037961">
    <property type="entry name" value="RodA_shape"/>
    <property type="match status" value="1"/>
</dbReference>
<keyword evidence="8 13" id="KW-1133">Transmembrane helix</keyword>
<dbReference type="NCBIfam" id="TIGR02210">
    <property type="entry name" value="rodA_shape"/>
    <property type="match status" value="1"/>
</dbReference>
<evidence type="ECO:0000256" key="7">
    <source>
        <dbReference type="ARBA" id="ARBA00022984"/>
    </source>
</evidence>
<dbReference type="RefSeq" id="WP_377023437.1">
    <property type="nucleotide sequence ID" value="NZ_JBHLTS010000022.1"/>
</dbReference>
<keyword evidence="4" id="KW-0808">Transferase</keyword>
<feature type="transmembrane region" description="Helical" evidence="13">
    <location>
        <begin position="359"/>
        <end position="386"/>
    </location>
</feature>
<keyword evidence="7" id="KW-0573">Peptidoglycan synthesis</keyword>
<dbReference type="InterPro" id="IPR018365">
    <property type="entry name" value="Cell_cycle_FtsW-rel_CS"/>
</dbReference>
<dbReference type="PANTHER" id="PTHR30474:SF1">
    <property type="entry name" value="PEPTIDOGLYCAN GLYCOSYLTRANSFERASE MRDB"/>
    <property type="match status" value="1"/>
</dbReference>
<keyword evidence="3" id="KW-0328">Glycosyltransferase</keyword>
<dbReference type="InterPro" id="IPR001182">
    <property type="entry name" value="FtsW/RodA"/>
</dbReference>
<evidence type="ECO:0000256" key="2">
    <source>
        <dbReference type="ARBA" id="ARBA00022475"/>
    </source>
</evidence>
<evidence type="ECO:0000256" key="10">
    <source>
        <dbReference type="ARBA" id="ARBA00023316"/>
    </source>
</evidence>
<evidence type="ECO:0000256" key="6">
    <source>
        <dbReference type="ARBA" id="ARBA00022960"/>
    </source>
</evidence>
<evidence type="ECO:0000256" key="3">
    <source>
        <dbReference type="ARBA" id="ARBA00022676"/>
    </source>
</evidence>
<feature type="transmembrane region" description="Helical" evidence="13">
    <location>
        <begin position="77"/>
        <end position="96"/>
    </location>
</feature>
<keyword evidence="6" id="KW-0133">Cell shape</keyword>
<reference evidence="14 15" key="1">
    <citation type="submission" date="2024-09" db="EMBL/GenBank/DDBJ databases">
        <authorList>
            <person name="Sun Q."/>
            <person name="Mori K."/>
        </authorList>
    </citation>
    <scope>NUCLEOTIDE SEQUENCE [LARGE SCALE GENOMIC DNA]</scope>
    <source>
        <strain evidence="14 15">NCAIM B.02415</strain>
    </source>
</reference>
<feature type="transmembrane region" description="Helical" evidence="13">
    <location>
        <begin position="392"/>
        <end position="411"/>
    </location>
</feature>
<evidence type="ECO:0000256" key="13">
    <source>
        <dbReference type="SAM" id="Phobius"/>
    </source>
</evidence>
<name>A0ABV6L835_9SPHI</name>
<keyword evidence="10" id="KW-0961">Cell wall biogenesis/degradation</keyword>
<feature type="transmembrane region" description="Helical" evidence="13">
    <location>
        <begin position="12"/>
        <end position="31"/>
    </location>
</feature>
<dbReference type="Pfam" id="PF01098">
    <property type="entry name" value="FTSW_RODA_SPOVE"/>
    <property type="match status" value="1"/>
</dbReference>
<sequence>MSTQQRSFFFNVDWLTVFLYLILCTIGWFNIHAAVFDPNHSSFIDASTNYGKQFIFICASVVVGIVILLLESRFIAALAPAFYVVIVLLLILVLVIGRNVGGNQAWINMGGGFRLQPSEFAKFATCLLLARYLSGTNIRVTDPKSFLMAAAIIGFPMLLIMLQPDTGSTLVFCSLIFVLYREGLSPYFLIIAGLFITLFVTSLLYNPLYIILILVVLTALIIFLFKRNRQLIKTMVIGLAISIAFMFSVKFIYTHVLKKHQTERINILLGITTDLKGKGYNVNQSKIAIGSGKLWGKGYLHGTQTQYSFVPEQSTDFIFCTVGEEWGFAGSLTVISLFMFLILRVILIAERQRSPFTRVYGYGVASVLFFHVVINIGMTIGVVPVIGIPLPFISYGGSSLLSFTMLLFTLIKLDSNRKSNV</sequence>
<feature type="transmembrane region" description="Helical" evidence="13">
    <location>
        <begin position="183"/>
        <end position="201"/>
    </location>
</feature>
<evidence type="ECO:0000256" key="11">
    <source>
        <dbReference type="ARBA" id="ARBA00032370"/>
    </source>
</evidence>
<keyword evidence="5 13" id="KW-0812">Transmembrane</keyword>
<feature type="transmembrane region" description="Helical" evidence="13">
    <location>
        <begin position="207"/>
        <end position="225"/>
    </location>
</feature>
<keyword evidence="9 13" id="KW-0472">Membrane</keyword>
<evidence type="ECO:0000256" key="4">
    <source>
        <dbReference type="ARBA" id="ARBA00022679"/>
    </source>
</evidence>
<dbReference type="EMBL" id="JBHLTS010000022">
    <property type="protein sequence ID" value="MFC0515620.1"/>
    <property type="molecule type" value="Genomic_DNA"/>
</dbReference>
<evidence type="ECO:0000256" key="12">
    <source>
        <dbReference type="ARBA" id="ARBA00033270"/>
    </source>
</evidence>
<dbReference type="PANTHER" id="PTHR30474">
    <property type="entry name" value="CELL CYCLE PROTEIN"/>
    <property type="match status" value="1"/>
</dbReference>
<evidence type="ECO:0000256" key="9">
    <source>
        <dbReference type="ARBA" id="ARBA00023136"/>
    </source>
</evidence>
<evidence type="ECO:0000313" key="14">
    <source>
        <dbReference type="EMBL" id="MFC0515620.1"/>
    </source>
</evidence>
<evidence type="ECO:0000313" key="15">
    <source>
        <dbReference type="Proteomes" id="UP001589828"/>
    </source>
</evidence>
<accession>A0ABV6L835</accession>
<dbReference type="InterPro" id="IPR011923">
    <property type="entry name" value="RodA/MrdB"/>
</dbReference>
<comment type="caution">
    <text evidence="14">The sequence shown here is derived from an EMBL/GenBank/DDBJ whole genome shotgun (WGS) entry which is preliminary data.</text>
</comment>
<keyword evidence="15" id="KW-1185">Reference proteome</keyword>
<evidence type="ECO:0000256" key="5">
    <source>
        <dbReference type="ARBA" id="ARBA00022692"/>
    </source>
</evidence>
<comment type="subcellular location">
    <subcellularLocation>
        <location evidence="1">Membrane</location>
        <topology evidence="1">Multi-pass membrane protein</topology>
    </subcellularLocation>
</comment>
<feature type="transmembrane region" description="Helical" evidence="13">
    <location>
        <begin position="51"/>
        <end position="70"/>
    </location>
</feature>
<organism evidence="14 15">
    <name type="scientific">Mucilaginibacter angelicae</name>
    <dbReference type="NCBI Taxonomy" id="869718"/>
    <lineage>
        <taxon>Bacteria</taxon>
        <taxon>Pseudomonadati</taxon>
        <taxon>Bacteroidota</taxon>
        <taxon>Sphingobacteriia</taxon>
        <taxon>Sphingobacteriales</taxon>
        <taxon>Sphingobacteriaceae</taxon>
        <taxon>Mucilaginibacter</taxon>
    </lineage>
</organism>
<feature type="transmembrane region" description="Helical" evidence="13">
    <location>
        <begin position="145"/>
        <end position="162"/>
    </location>
</feature>
<proteinExistence type="predicted"/>
<feature type="transmembrane region" description="Helical" evidence="13">
    <location>
        <begin position="232"/>
        <end position="253"/>
    </location>
</feature>
<evidence type="ECO:0000256" key="1">
    <source>
        <dbReference type="ARBA" id="ARBA00004141"/>
    </source>
</evidence>